<name>M2ZWN1_9PSEU</name>
<keyword evidence="2" id="KW-1185">Reference proteome</keyword>
<evidence type="ECO:0000313" key="1">
    <source>
        <dbReference type="EMBL" id="EME64764.1"/>
    </source>
</evidence>
<dbReference type="RefSeq" id="WP_007028440.1">
    <property type="nucleotide sequence ID" value="NZ_AOHO01000019.1"/>
</dbReference>
<gene>
    <name evidence="1" type="ORF">H074_02472</name>
</gene>
<reference evidence="1 2" key="1">
    <citation type="journal article" date="2013" name="Genome Announc.">
        <title>Draft Genome Sequence of Amycolatopsis decaplanina Strain DSM 44594T.</title>
        <authorList>
            <person name="Kaur N."/>
            <person name="Kumar S."/>
            <person name="Bala M."/>
            <person name="Raghava G.P."/>
            <person name="Mayilraj S."/>
        </authorList>
    </citation>
    <scope>NUCLEOTIDE SEQUENCE [LARGE SCALE GENOMIC DNA]</scope>
    <source>
        <strain evidence="1 2">DSM 44594</strain>
    </source>
</reference>
<dbReference type="PATRIC" id="fig|1284240.4.peg.495"/>
<protein>
    <submittedName>
        <fullName evidence="1">Oxidoreductase</fullName>
    </submittedName>
</protein>
<accession>M2ZWN1</accession>
<organism evidence="1 2">
    <name type="scientific">Amycolatopsis decaplanina DSM 44594</name>
    <dbReference type="NCBI Taxonomy" id="1284240"/>
    <lineage>
        <taxon>Bacteria</taxon>
        <taxon>Bacillati</taxon>
        <taxon>Actinomycetota</taxon>
        <taxon>Actinomycetes</taxon>
        <taxon>Pseudonocardiales</taxon>
        <taxon>Pseudonocardiaceae</taxon>
        <taxon>Amycolatopsis</taxon>
    </lineage>
</organism>
<sequence>MLVDDIYGAPIEWGKTVLESTLDTGLRALWLVIDVSFFRDPAKTAVNRMASAPGHELEPHGGTAVAVTPGRLRSEARLDAYRVTEEN</sequence>
<dbReference type="EMBL" id="AOHO01000019">
    <property type="protein sequence ID" value="EME64764.1"/>
    <property type="molecule type" value="Genomic_DNA"/>
</dbReference>
<dbReference type="AlphaFoldDB" id="M2ZWN1"/>
<proteinExistence type="predicted"/>
<comment type="caution">
    <text evidence="1">The sequence shown here is derived from an EMBL/GenBank/DDBJ whole genome shotgun (WGS) entry which is preliminary data.</text>
</comment>
<evidence type="ECO:0000313" key="2">
    <source>
        <dbReference type="Proteomes" id="UP000054226"/>
    </source>
</evidence>
<dbReference type="Proteomes" id="UP000054226">
    <property type="component" value="Unassembled WGS sequence"/>
</dbReference>